<protein>
    <submittedName>
        <fullName evidence="2">Uncharacterized protein</fullName>
    </submittedName>
</protein>
<evidence type="ECO:0000256" key="1">
    <source>
        <dbReference type="SAM" id="Phobius"/>
    </source>
</evidence>
<name>A0A7N0RE98_KALFE</name>
<proteinExistence type="predicted"/>
<dbReference type="EnsemblPlants" id="Kaladp0008s0890.1.v1.1">
    <property type="protein sequence ID" value="Kaladp0008s0890.1.v1.1.CDS.1"/>
    <property type="gene ID" value="Kaladp0008s0890.v1.1"/>
</dbReference>
<accession>A0A7N0RE98</accession>
<keyword evidence="1" id="KW-1133">Transmembrane helix</keyword>
<dbReference type="Gramene" id="Kaladp0008s0890.1.v1.1">
    <property type="protein sequence ID" value="Kaladp0008s0890.1.v1.1.CDS.1"/>
    <property type="gene ID" value="Kaladp0008s0890.v1.1"/>
</dbReference>
<keyword evidence="1" id="KW-0472">Membrane</keyword>
<organism evidence="2 3">
    <name type="scientific">Kalanchoe fedtschenkoi</name>
    <name type="common">Lavender scallops</name>
    <name type="synonym">South American air plant</name>
    <dbReference type="NCBI Taxonomy" id="63787"/>
    <lineage>
        <taxon>Eukaryota</taxon>
        <taxon>Viridiplantae</taxon>
        <taxon>Streptophyta</taxon>
        <taxon>Embryophyta</taxon>
        <taxon>Tracheophyta</taxon>
        <taxon>Spermatophyta</taxon>
        <taxon>Magnoliopsida</taxon>
        <taxon>eudicotyledons</taxon>
        <taxon>Gunneridae</taxon>
        <taxon>Pentapetalae</taxon>
        <taxon>Saxifragales</taxon>
        <taxon>Crassulaceae</taxon>
        <taxon>Kalanchoe</taxon>
    </lineage>
</organism>
<reference evidence="2" key="1">
    <citation type="submission" date="2021-01" db="UniProtKB">
        <authorList>
            <consortium name="EnsemblPlants"/>
        </authorList>
    </citation>
    <scope>IDENTIFICATION</scope>
</reference>
<evidence type="ECO:0000313" key="2">
    <source>
        <dbReference type="EnsemblPlants" id="Kaladp0008s0890.1.v1.1.CDS.1"/>
    </source>
</evidence>
<dbReference type="AlphaFoldDB" id="A0A7N0RE98"/>
<evidence type="ECO:0000313" key="3">
    <source>
        <dbReference type="Proteomes" id="UP000594263"/>
    </source>
</evidence>
<dbReference type="Proteomes" id="UP000594263">
    <property type="component" value="Unplaced"/>
</dbReference>
<keyword evidence="3" id="KW-1185">Reference proteome</keyword>
<sequence length="85" mass="10128">MHWKRSDSWLCLSSLKLSSEMITSTWFSAAFRFILLCIYSFRGLESLALGEYFYTFEVSMSVDLNFLELKECRKYIICKWNVVLM</sequence>
<keyword evidence="1" id="KW-0812">Transmembrane</keyword>
<feature type="transmembrane region" description="Helical" evidence="1">
    <location>
        <begin position="21"/>
        <end position="41"/>
    </location>
</feature>